<gene>
    <name evidence="2" type="ORF">MHBO_002167</name>
</gene>
<reference evidence="2 3" key="1">
    <citation type="journal article" date="2024" name="BMC Biol.">
        <title>Comparative genomics of Ascetosporea gives new insight into the evolutionary basis for animal parasitism in Rhizaria.</title>
        <authorList>
            <person name="Hiltunen Thoren M."/>
            <person name="Onut-Brannstrom I."/>
            <person name="Alfjorden A."/>
            <person name="Peckova H."/>
            <person name="Swords F."/>
            <person name="Hooper C."/>
            <person name="Holzer A.S."/>
            <person name="Bass D."/>
            <person name="Burki F."/>
        </authorList>
    </citation>
    <scope>NUCLEOTIDE SEQUENCE [LARGE SCALE GENOMIC DNA]</scope>
    <source>
        <strain evidence="2">20-A016</strain>
    </source>
</reference>
<keyword evidence="1" id="KW-0812">Transmembrane</keyword>
<dbReference type="Proteomes" id="UP001439008">
    <property type="component" value="Unassembled WGS sequence"/>
</dbReference>
<evidence type="ECO:0000256" key="1">
    <source>
        <dbReference type="SAM" id="Phobius"/>
    </source>
</evidence>
<evidence type="ECO:0000313" key="2">
    <source>
        <dbReference type="EMBL" id="MES1920501.1"/>
    </source>
</evidence>
<comment type="caution">
    <text evidence="2">The sequence shown here is derived from an EMBL/GenBank/DDBJ whole genome shotgun (WGS) entry which is preliminary data.</text>
</comment>
<protein>
    <submittedName>
        <fullName evidence="2">Uncharacterized protein</fullName>
    </submittedName>
</protein>
<proteinExistence type="predicted"/>
<accession>A0ABV2ALD6</accession>
<feature type="transmembrane region" description="Helical" evidence="1">
    <location>
        <begin position="153"/>
        <end position="173"/>
    </location>
</feature>
<feature type="transmembrane region" description="Helical" evidence="1">
    <location>
        <begin position="109"/>
        <end position="132"/>
    </location>
</feature>
<dbReference type="EMBL" id="JBDODL010000707">
    <property type="protein sequence ID" value="MES1920501.1"/>
    <property type="molecule type" value="Genomic_DNA"/>
</dbReference>
<organism evidence="2 3">
    <name type="scientific">Bonamia ostreae</name>
    <dbReference type="NCBI Taxonomy" id="126728"/>
    <lineage>
        <taxon>Eukaryota</taxon>
        <taxon>Sar</taxon>
        <taxon>Rhizaria</taxon>
        <taxon>Endomyxa</taxon>
        <taxon>Ascetosporea</taxon>
        <taxon>Haplosporida</taxon>
        <taxon>Bonamia</taxon>
    </lineage>
</organism>
<feature type="transmembrane region" description="Helical" evidence="1">
    <location>
        <begin position="200"/>
        <end position="222"/>
    </location>
</feature>
<keyword evidence="1" id="KW-0472">Membrane</keyword>
<name>A0ABV2ALD6_9EUKA</name>
<evidence type="ECO:0000313" key="3">
    <source>
        <dbReference type="Proteomes" id="UP001439008"/>
    </source>
</evidence>
<feature type="transmembrane region" description="Helical" evidence="1">
    <location>
        <begin position="48"/>
        <end position="68"/>
    </location>
</feature>
<keyword evidence="3" id="KW-1185">Reference proteome</keyword>
<keyword evidence="1" id="KW-1133">Transmembrane helix</keyword>
<sequence length="232" mass="27510">MYIVLSPFKIIRFSLSEFSLLFFLFPNFIFIVETYLERKSSPENATNFYLFFNIIFCCILMWLLPFIFHPISLNTNLIIAVNFALLLICFYVCYKIFSKKVNLDVTNSLFTLFFTLNVICLSYINFSLALVNSIAITPFLSISRTKTSTCKKFVLFVYLFFLSNFFFGVLYSVSNEKSQFGKMWEDLLKGYLDVTTFRNINYFCFFVHFFPSLFLLLFRINFRCKFGKDKKD</sequence>
<feature type="transmembrane region" description="Helical" evidence="1">
    <location>
        <begin position="18"/>
        <end position="36"/>
    </location>
</feature>
<feature type="transmembrane region" description="Helical" evidence="1">
    <location>
        <begin position="77"/>
        <end position="97"/>
    </location>
</feature>